<dbReference type="GO" id="GO:0008233">
    <property type="term" value="F:peptidase activity"/>
    <property type="evidence" value="ECO:0007669"/>
    <property type="project" value="UniProtKB-KW"/>
</dbReference>
<comment type="caution">
    <text evidence="8">The sequence shown here is derived from an EMBL/GenBank/DDBJ whole genome shotgun (WGS) entry which is preliminary data.</text>
</comment>
<evidence type="ECO:0000256" key="5">
    <source>
        <dbReference type="ARBA" id="ARBA00023136"/>
    </source>
</evidence>
<reference evidence="8" key="1">
    <citation type="submission" date="2020-04" db="EMBL/GenBank/DDBJ databases">
        <authorList>
            <person name="Zhang T."/>
        </authorList>
    </citation>
    <scope>NUCLEOTIDE SEQUENCE</scope>
    <source>
        <strain evidence="8">HKST-UBA02</strain>
    </source>
</reference>
<keyword evidence="4" id="KW-1133">Transmembrane helix</keyword>
<comment type="similarity">
    <text evidence="2 6">Belongs to the band 7/mec-2 family. HflC subfamily.</text>
</comment>
<comment type="function">
    <text evidence="6">HflC and HflK could regulate a protease.</text>
</comment>
<keyword evidence="3" id="KW-0812">Transmembrane</keyword>
<evidence type="ECO:0000256" key="1">
    <source>
        <dbReference type="ARBA" id="ARBA00004370"/>
    </source>
</evidence>
<dbReference type="CDD" id="cd03405">
    <property type="entry name" value="SPFH_HflC"/>
    <property type="match status" value="1"/>
</dbReference>
<dbReference type="GO" id="GO:0006508">
    <property type="term" value="P:proteolysis"/>
    <property type="evidence" value="ECO:0007669"/>
    <property type="project" value="UniProtKB-KW"/>
</dbReference>
<feature type="domain" description="Band 7" evidence="7">
    <location>
        <begin position="19"/>
        <end position="205"/>
    </location>
</feature>
<dbReference type="Proteomes" id="UP000739538">
    <property type="component" value="Unassembled WGS sequence"/>
</dbReference>
<dbReference type="SUPFAM" id="SSF117892">
    <property type="entry name" value="Band 7/SPFH domain"/>
    <property type="match status" value="1"/>
</dbReference>
<evidence type="ECO:0000256" key="6">
    <source>
        <dbReference type="PIRNR" id="PIRNR005651"/>
    </source>
</evidence>
<sequence length="312" mass="36044">MGRIGLIVIAIVVVLAVGNTFYILPEQEQAIITQFGEPIGDPKTTPGLKLKVPLFHTVHRFEKRFLEWDGSPNQLPTKDKRFIWVDTYARWRITDPLKFFQRLRDERGARTRLDDILDGETRNAIANSNLVEVIRSTNREPLRGELLVEDEIVLEKISQGREDVRKIVLQNAQMRTADLGIEILDVQFKRINYVDEVRQTVYARMISERKRIAERFRSEGQGEASRIAGERERELKRIQSEATREEREIRGDADAAVTAIYAAAYDRNADTRSFYEFIKSMETLEAAVDAETQLLFTTDGEFWKYLESSTGR</sequence>
<evidence type="ECO:0000256" key="3">
    <source>
        <dbReference type="ARBA" id="ARBA00022692"/>
    </source>
</evidence>
<evidence type="ECO:0000313" key="8">
    <source>
        <dbReference type="EMBL" id="MCA9754226.1"/>
    </source>
</evidence>
<proteinExistence type="inferred from homology"/>
<name>A0A956N8B3_UNCEI</name>
<dbReference type="AlphaFoldDB" id="A0A956N8B3"/>
<keyword evidence="8" id="KW-0378">Hydrolase</keyword>
<dbReference type="SMART" id="SM00244">
    <property type="entry name" value="PHB"/>
    <property type="match status" value="1"/>
</dbReference>
<dbReference type="InterPro" id="IPR010200">
    <property type="entry name" value="HflC"/>
</dbReference>
<organism evidence="8 9">
    <name type="scientific">Eiseniibacteriota bacterium</name>
    <dbReference type="NCBI Taxonomy" id="2212470"/>
    <lineage>
        <taxon>Bacteria</taxon>
        <taxon>Candidatus Eiseniibacteriota</taxon>
    </lineage>
</organism>
<dbReference type="PANTHER" id="PTHR42911">
    <property type="entry name" value="MODULATOR OF FTSH PROTEASE HFLC"/>
    <property type="match status" value="1"/>
</dbReference>
<protein>
    <recommendedName>
        <fullName evidence="6">Protein HflC</fullName>
    </recommendedName>
</protein>
<dbReference type="Pfam" id="PF01145">
    <property type="entry name" value="Band_7"/>
    <property type="match status" value="1"/>
</dbReference>
<dbReference type="InterPro" id="IPR001107">
    <property type="entry name" value="Band_7"/>
</dbReference>
<dbReference type="PANTHER" id="PTHR42911:SF1">
    <property type="entry name" value="MODULATOR OF FTSH PROTEASE HFLC"/>
    <property type="match status" value="1"/>
</dbReference>
<dbReference type="PIRSF" id="PIRSF005651">
    <property type="entry name" value="HflC"/>
    <property type="match status" value="1"/>
</dbReference>
<dbReference type="InterPro" id="IPR036013">
    <property type="entry name" value="Band_7/SPFH_dom_sf"/>
</dbReference>
<keyword evidence="8" id="KW-0645">Protease</keyword>
<gene>
    <name evidence="8" type="primary">hflC</name>
    <name evidence="8" type="ORF">KDA27_00380</name>
</gene>
<evidence type="ECO:0000259" key="7">
    <source>
        <dbReference type="SMART" id="SM00244"/>
    </source>
</evidence>
<evidence type="ECO:0000256" key="4">
    <source>
        <dbReference type="ARBA" id="ARBA00022989"/>
    </source>
</evidence>
<dbReference type="GO" id="GO:0016020">
    <property type="term" value="C:membrane"/>
    <property type="evidence" value="ECO:0007669"/>
    <property type="project" value="UniProtKB-SubCell"/>
</dbReference>
<evidence type="ECO:0000256" key="2">
    <source>
        <dbReference type="ARBA" id="ARBA00007862"/>
    </source>
</evidence>
<dbReference type="Gene3D" id="3.30.479.30">
    <property type="entry name" value="Band 7 domain"/>
    <property type="match status" value="1"/>
</dbReference>
<dbReference type="NCBIfam" id="TIGR01932">
    <property type="entry name" value="hflC"/>
    <property type="match status" value="1"/>
</dbReference>
<dbReference type="EMBL" id="JAGQHS010000001">
    <property type="protein sequence ID" value="MCA9754226.1"/>
    <property type="molecule type" value="Genomic_DNA"/>
</dbReference>
<evidence type="ECO:0000313" key="9">
    <source>
        <dbReference type="Proteomes" id="UP000739538"/>
    </source>
</evidence>
<comment type="subcellular location">
    <subcellularLocation>
        <location evidence="1">Membrane</location>
    </subcellularLocation>
</comment>
<reference evidence="8" key="2">
    <citation type="journal article" date="2021" name="Microbiome">
        <title>Successional dynamics and alternative stable states in a saline activated sludge microbial community over 9 years.</title>
        <authorList>
            <person name="Wang Y."/>
            <person name="Ye J."/>
            <person name="Ju F."/>
            <person name="Liu L."/>
            <person name="Boyd J.A."/>
            <person name="Deng Y."/>
            <person name="Parks D.H."/>
            <person name="Jiang X."/>
            <person name="Yin X."/>
            <person name="Woodcroft B.J."/>
            <person name="Tyson G.W."/>
            <person name="Hugenholtz P."/>
            <person name="Polz M.F."/>
            <person name="Zhang T."/>
        </authorList>
    </citation>
    <scope>NUCLEOTIDE SEQUENCE</scope>
    <source>
        <strain evidence="8">HKST-UBA02</strain>
    </source>
</reference>
<keyword evidence="5" id="KW-0472">Membrane</keyword>
<accession>A0A956N8B3</accession>